<feature type="compositionally biased region" description="Basic residues" evidence="11">
    <location>
        <begin position="498"/>
        <end position="510"/>
    </location>
</feature>
<evidence type="ECO:0000256" key="11">
    <source>
        <dbReference type="SAM" id="MobiDB-lite"/>
    </source>
</evidence>
<keyword evidence="8" id="KW-0539">Nucleus</keyword>
<feature type="domain" description="Helicase ATP-binding" evidence="12">
    <location>
        <begin position="108"/>
        <end position="287"/>
    </location>
</feature>
<evidence type="ECO:0000313" key="16">
    <source>
        <dbReference type="Proteomes" id="UP001201980"/>
    </source>
</evidence>
<keyword evidence="16" id="KW-1185">Reference proteome</keyword>
<feature type="domain" description="DEAD-box RNA helicase Q" evidence="14">
    <location>
        <begin position="77"/>
        <end position="105"/>
    </location>
</feature>
<dbReference type="InterPro" id="IPR000629">
    <property type="entry name" value="RNA-helicase_DEAD-box_CS"/>
</dbReference>
<evidence type="ECO:0000256" key="3">
    <source>
        <dbReference type="ARBA" id="ARBA00022741"/>
    </source>
</evidence>
<dbReference type="SUPFAM" id="SSF52540">
    <property type="entry name" value="P-loop containing nucleoside triphosphate hydrolases"/>
    <property type="match status" value="1"/>
</dbReference>
<reference evidence="15" key="1">
    <citation type="submission" date="2022-07" db="EMBL/GenBank/DDBJ databases">
        <title>Draft genome sequence of Zalerion maritima ATCC 34329, a (micro)plastics degrading marine fungus.</title>
        <authorList>
            <person name="Paco A."/>
            <person name="Goncalves M.F.M."/>
            <person name="Rocha-Santos T.A.P."/>
            <person name="Alves A."/>
        </authorList>
    </citation>
    <scope>NUCLEOTIDE SEQUENCE</scope>
    <source>
        <strain evidence="15">ATCC 34329</strain>
    </source>
</reference>
<evidence type="ECO:0000256" key="2">
    <source>
        <dbReference type="ARBA" id="ARBA00022517"/>
    </source>
</evidence>
<dbReference type="PANTHER" id="PTHR47959">
    <property type="entry name" value="ATP-DEPENDENT RNA HELICASE RHLE-RELATED"/>
    <property type="match status" value="1"/>
</dbReference>
<evidence type="ECO:0000259" key="14">
    <source>
        <dbReference type="PROSITE" id="PS51195"/>
    </source>
</evidence>
<dbReference type="PROSITE" id="PS00039">
    <property type="entry name" value="DEAD_ATP_HELICASE"/>
    <property type="match status" value="1"/>
</dbReference>
<feature type="short sequence motif" description="Q motif" evidence="9">
    <location>
        <begin position="77"/>
        <end position="105"/>
    </location>
</feature>
<comment type="similarity">
    <text evidence="10">Belongs to the DEAD box helicase family.</text>
</comment>
<evidence type="ECO:0000313" key="15">
    <source>
        <dbReference type="EMBL" id="KAJ2905202.1"/>
    </source>
</evidence>
<feature type="compositionally biased region" description="Polar residues" evidence="11">
    <location>
        <begin position="46"/>
        <end position="61"/>
    </location>
</feature>
<keyword evidence="6 10" id="KW-0067">ATP-binding</keyword>
<dbReference type="InterPro" id="IPR011545">
    <property type="entry name" value="DEAD/DEAH_box_helicase_dom"/>
</dbReference>
<evidence type="ECO:0000256" key="9">
    <source>
        <dbReference type="PROSITE-ProRule" id="PRU00552"/>
    </source>
</evidence>
<dbReference type="InterPro" id="IPR050079">
    <property type="entry name" value="DEAD_box_RNA_helicase"/>
</dbReference>
<dbReference type="InterPro" id="IPR014014">
    <property type="entry name" value="RNA_helicase_DEAD_Q_motif"/>
</dbReference>
<dbReference type="Pfam" id="PF00270">
    <property type="entry name" value="DEAD"/>
    <property type="match status" value="1"/>
</dbReference>
<dbReference type="GO" id="GO:0005829">
    <property type="term" value="C:cytosol"/>
    <property type="evidence" value="ECO:0007669"/>
    <property type="project" value="TreeGrafter"/>
</dbReference>
<dbReference type="AlphaFoldDB" id="A0AAD5WUL0"/>
<dbReference type="GO" id="GO:0016787">
    <property type="term" value="F:hydrolase activity"/>
    <property type="evidence" value="ECO:0007669"/>
    <property type="project" value="UniProtKB-KW"/>
</dbReference>
<keyword evidence="2" id="KW-0690">Ribosome biogenesis</keyword>
<dbReference type="EMBL" id="JAKWBI020000036">
    <property type="protein sequence ID" value="KAJ2905202.1"/>
    <property type="molecule type" value="Genomic_DNA"/>
</dbReference>
<keyword evidence="4 10" id="KW-0378">Hydrolase</keyword>
<dbReference type="GO" id="GO:0003724">
    <property type="term" value="F:RNA helicase activity"/>
    <property type="evidence" value="ECO:0007669"/>
    <property type="project" value="InterPro"/>
</dbReference>
<proteinExistence type="inferred from homology"/>
<feature type="region of interest" description="Disordered" evidence="11">
    <location>
        <begin position="490"/>
        <end position="510"/>
    </location>
</feature>
<evidence type="ECO:0000256" key="10">
    <source>
        <dbReference type="RuleBase" id="RU000492"/>
    </source>
</evidence>
<name>A0AAD5WUL0_9PEZI</name>
<dbReference type="InterPro" id="IPR014001">
    <property type="entry name" value="Helicase_ATP-bd"/>
</dbReference>
<evidence type="ECO:0000256" key="7">
    <source>
        <dbReference type="ARBA" id="ARBA00022884"/>
    </source>
</evidence>
<keyword evidence="5 10" id="KW-0347">Helicase</keyword>
<dbReference type="GO" id="GO:0010467">
    <property type="term" value="P:gene expression"/>
    <property type="evidence" value="ECO:0007669"/>
    <property type="project" value="UniProtKB-ARBA"/>
</dbReference>
<dbReference type="Pfam" id="PF00271">
    <property type="entry name" value="Helicase_C"/>
    <property type="match status" value="1"/>
</dbReference>
<evidence type="ECO:0000256" key="5">
    <source>
        <dbReference type="ARBA" id="ARBA00022806"/>
    </source>
</evidence>
<dbReference type="Gene3D" id="3.40.50.300">
    <property type="entry name" value="P-loop containing nucleotide triphosphate hydrolases"/>
    <property type="match status" value="2"/>
</dbReference>
<evidence type="ECO:0000259" key="12">
    <source>
        <dbReference type="PROSITE" id="PS51192"/>
    </source>
</evidence>
<keyword evidence="3 10" id="KW-0547">Nucleotide-binding</keyword>
<dbReference type="GO" id="GO:0003723">
    <property type="term" value="F:RNA binding"/>
    <property type="evidence" value="ECO:0007669"/>
    <property type="project" value="UniProtKB-KW"/>
</dbReference>
<evidence type="ECO:0000256" key="1">
    <source>
        <dbReference type="ARBA" id="ARBA00004123"/>
    </source>
</evidence>
<keyword evidence="7" id="KW-0694">RNA-binding</keyword>
<accession>A0AAD5WUL0</accession>
<dbReference type="PANTHER" id="PTHR47959:SF24">
    <property type="entry name" value="ATP-DEPENDENT RNA HELICASE"/>
    <property type="match status" value="1"/>
</dbReference>
<dbReference type="GO" id="GO:0042254">
    <property type="term" value="P:ribosome biogenesis"/>
    <property type="evidence" value="ECO:0007669"/>
    <property type="project" value="UniProtKB-KW"/>
</dbReference>
<dbReference type="GO" id="GO:0005524">
    <property type="term" value="F:ATP binding"/>
    <property type="evidence" value="ECO:0007669"/>
    <property type="project" value="UniProtKB-KW"/>
</dbReference>
<dbReference type="SMART" id="SM00487">
    <property type="entry name" value="DEXDc"/>
    <property type="match status" value="1"/>
</dbReference>
<evidence type="ECO:0000256" key="4">
    <source>
        <dbReference type="ARBA" id="ARBA00022801"/>
    </source>
</evidence>
<dbReference type="PROSITE" id="PS51194">
    <property type="entry name" value="HELICASE_CTER"/>
    <property type="match status" value="1"/>
</dbReference>
<dbReference type="CDD" id="cd18787">
    <property type="entry name" value="SF2_C_DEAD"/>
    <property type="match status" value="1"/>
</dbReference>
<dbReference type="GO" id="GO:0005634">
    <property type="term" value="C:nucleus"/>
    <property type="evidence" value="ECO:0007669"/>
    <property type="project" value="UniProtKB-SubCell"/>
</dbReference>
<feature type="domain" description="Helicase C-terminal" evidence="13">
    <location>
        <begin position="320"/>
        <end position="467"/>
    </location>
</feature>
<gene>
    <name evidence="15" type="ORF">MKZ38_006108</name>
</gene>
<dbReference type="InterPro" id="IPR001650">
    <property type="entry name" value="Helicase_C-like"/>
</dbReference>
<dbReference type="PROSITE" id="PS51192">
    <property type="entry name" value="HELICASE_ATP_BIND_1"/>
    <property type="match status" value="1"/>
</dbReference>
<feature type="region of interest" description="Disordered" evidence="11">
    <location>
        <begin position="1"/>
        <end position="77"/>
    </location>
</feature>
<comment type="caution">
    <text evidence="15">The sequence shown here is derived from an EMBL/GenBank/DDBJ whole genome shotgun (WGS) entry which is preliminary data.</text>
</comment>
<dbReference type="SMART" id="SM00490">
    <property type="entry name" value="HELICc"/>
    <property type="match status" value="1"/>
</dbReference>
<dbReference type="InterPro" id="IPR027417">
    <property type="entry name" value="P-loop_NTPase"/>
</dbReference>
<evidence type="ECO:0000259" key="13">
    <source>
        <dbReference type="PROSITE" id="PS51194"/>
    </source>
</evidence>
<comment type="subcellular location">
    <subcellularLocation>
        <location evidence="1">Nucleus</location>
    </subcellularLocation>
</comment>
<evidence type="ECO:0000256" key="8">
    <source>
        <dbReference type="ARBA" id="ARBA00023242"/>
    </source>
</evidence>
<dbReference type="Proteomes" id="UP001201980">
    <property type="component" value="Unassembled WGS sequence"/>
</dbReference>
<evidence type="ECO:0000256" key="6">
    <source>
        <dbReference type="ARBA" id="ARBA00022840"/>
    </source>
</evidence>
<sequence>MSSDELEEPSAKRRRVSPKLSTDSSSDSEVPAVKSLPSRIKRNKPVASSTKPTARASSQATLKAIGDSGDDNEQDDSTFGALGVKPGLVRALGNLAIKVPTPIQRGCIPAIMEGKDCIGRSRTGSGKTVAFAVPILQELSRDPSVIFGLVLTATRELALQIYEQFKAIASRQSLRISLVTGGFDMMRQAIELSHKPHIVIATPGRLADHIRSSGEDTVGALKRIKFLVMDEADRLLAEGPGSMLEDLGECLEALPPPDQRQTLLFTATMTSEVMSIRKKPTRPGKLPVHVCEIDDKTAIAVPPTLHQTYLLAPDTHKEHYLHEFLKTKRNEDQSTIVFVNRKKTADTLTRTLRMLGHRVTALHSAIPQRERVDNLGRFRASAARVLVATDVASRGLDIPEVKMIVNYDVPLDPDDYIHRVGRTARAGKSGESVTFFGRKADEEKIEAIEARVGCKMEPWEEEGVNIETRIKRDSLQLVSAKKREALLDAEEGRDVKGNKKRGKRKLNATP</sequence>
<protein>
    <submittedName>
        <fullName evidence="15">DEAD/DEAH box helicase</fullName>
    </submittedName>
</protein>
<organism evidence="15 16">
    <name type="scientific">Zalerion maritima</name>
    <dbReference type="NCBI Taxonomy" id="339359"/>
    <lineage>
        <taxon>Eukaryota</taxon>
        <taxon>Fungi</taxon>
        <taxon>Dikarya</taxon>
        <taxon>Ascomycota</taxon>
        <taxon>Pezizomycotina</taxon>
        <taxon>Sordariomycetes</taxon>
        <taxon>Lulworthiomycetidae</taxon>
        <taxon>Lulworthiales</taxon>
        <taxon>Lulworthiaceae</taxon>
        <taxon>Zalerion</taxon>
    </lineage>
</organism>
<dbReference type="PROSITE" id="PS51195">
    <property type="entry name" value="Q_MOTIF"/>
    <property type="match status" value="1"/>
</dbReference>